<dbReference type="AlphaFoldDB" id="A0A2U1NL25"/>
<feature type="region of interest" description="Disordered" evidence="2">
    <location>
        <begin position="27"/>
        <end position="87"/>
    </location>
</feature>
<feature type="region of interest" description="Disordered" evidence="2">
    <location>
        <begin position="301"/>
        <end position="324"/>
    </location>
</feature>
<keyword evidence="1" id="KW-0175">Coiled coil</keyword>
<feature type="compositionally biased region" description="Basic and acidic residues" evidence="2">
    <location>
        <begin position="305"/>
        <end position="317"/>
    </location>
</feature>
<comment type="caution">
    <text evidence="3">The sequence shown here is derived from an EMBL/GenBank/DDBJ whole genome shotgun (WGS) entry which is preliminary data.</text>
</comment>
<feature type="compositionally biased region" description="Basic and acidic residues" evidence="2">
    <location>
        <begin position="27"/>
        <end position="36"/>
    </location>
</feature>
<evidence type="ECO:0000313" key="3">
    <source>
        <dbReference type="EMBL" id="PWA74160.1"/>
    </source>
</evidence>
<dbReference type="OrthoDB" id="670909at2759"/>
<feature type="compositionally biased region" description="Basic and acidic residues" evidence="2">
    <location>
        <begin position="164"/>
        <end position="173"/>
    </location>
</feature>
<accession>A0A2U1NL25</accession>
<feature type="region of interest" description="Disordered" evidence="2">
    <location>
        <begin position="164"/>
        <end position="189"/>
    </location>
</feature>
<proteinExistence type="predicted"/>
<evidence type="ECO:0000313" key="4">
    <source>
        <dbReference type="Proteomes" id="UP000245207"/>
    </source>
</evidence>
<organism evidence="3 4">
    <name type="scientific">Artemisia annua</name>
    <name type="common">Sweet wormwood</name>
    <dbReference type="NCBI Taxonomy" id="35608"/>
    <lineage>
        <taxon>Eukaryota</taxon>
        <taxon>Viridiplantae</taxon>
        <taxon>Streptophyta</taxon>
        <taxon>Embryophyta</taxon>
        <taxon>Tracheophyta</taxon>
        <taxon>Spermatophyta</taxon>
        <taxon>Magnoliopsida</taxon>
        <taxon>eudicotyledons</taxon>
        <taxon>Gunneridae</taxon>
        <taxon>Pentapetalae</taxon>
        <taxon>asterids</taxon>
        <taxon>campanulids</taxon>
        <taxon>Asterales</taxon>
        <taxon>Asteraceae</taxon>
        <taxon>Asteroideae</taxon>
        <taxon>Anthemideae</taxon>
        <taxon>Artemisiinae</taxon>
        <taxon>Artemisia</taxon>
    </lineage>
</organism>
<name>A0A2U1NL25_ARTAN</name>
<dbReference type="PANTHER" id="PTHR31071:SF9">
    <property type="entry name" value="INTRACELLULAR PROTEIN TRANSPORT PROTEIN USO1-RELATED"/>
    <property type="match status" value="1"/>
</dbReference>
<dbReference type="EMBL" id="PKPP01002610">
    <property type="protein sequence ID" value="PWA74160.1"/>
    <property type="molecule type" value="Genomic_DNA"/>
</dbReference>
<dbReference type="Proteomes" id="UP000245207">
    <property type="component" value="Unassembled WGS sequence"/>
</dbReference>
<protein>
    <submittedName>
        <fullName evidence="3">Uncharacterized protein</fullName>
    </submittedName>
</protein>
<dbReference type="STRING" id="35608.A0A2U1NL25"/>
<keyword evidence="4" id="KW-1185">Reference proteome</keyword>
<reference evidence="3 4" key="1">
    <citation type="journal article" date="2018" name="Mol. Plant">
        <title>The genome of Artemisia annua provides insight into the evolution of Asteraceae family and artemisinin biosynthesis.</title>
        <authorList>
            <person name="Shen Q."/>
            <person name="Zhang L."/>
            <person name="Liao Z."/>
            <person name="Wang S."/>
            <person name="Yan T."/>
            <person name="Shi P."/>
            <person name="Liu M."/>
            <person name="Fu X."/>
            <person name="Pan Q."/>
            <person name="Wang Y."/>
            <person name="Lv Z."/>
            <person name="Lu X."/>
            <person name="Zhang F."/>
            <person name="Jiang W."/>
            <person name="Ma Y."/>
            <person name="Chen M."/>
            <person name="Hao X."/>
            <person name="Li L."/>
            <person name="Tang Y."/>
            <person name="Lv G."/>
            <person name="Zhou Y."/>
            <person name="Sun X."/>
            <person name="Brodelius P.E."/>
            <person name="Rose J.K.C."/>
            <person name="Tang K."/>
        </authorList>
    </citation>
    <scope>NUCLEOTIDE SEQUENCE [LARGE SCALE GENOMIC DNA]</scope>
    <source>
        <strain evidence="4">cv. Huhao1</strain>
        <tissue evidence="3">Leaf</tissue>
    </source>
</reference>
<dbReference type="InterPro" id="IPR043424">
    <property type="entry name" value="BLT-like"/>
</dbReference>
<gene>
    <name evidence="3" type="ORF">CTI12_AA254810</name>
</gene>
<sequence>MKNNTVSARKIGANLWEVQPQFSFIKKEGDHDHDHGGGLIHHRSRSHHLSREDDQLDEEHDSPEMEASLKRSMRGKTSLRNLSVGKNDKDLQQVSSASCCSSMQVTPYTCAVTPTGYTLKPSTHLVKVLNRIWTLEEQRSSNMALIKALKRDLDISQAKIKTLGEERKNDHQQINELKNSTQEQKKKTVHSASDEILELESSYMREKKARILLESLCDEFAKGIRDYEQKVRDLQQNRGKKDQTTNKKGPDRLILHVSEAWLDERAQMNCDFSEKALISDNLCCEIETFLEVKRKQYTRGYGVDDDSKPEKHEDNRSFDVITDQPIDHGPEVVAQSSRRAREGVKTNTLMAKLVEARLESQFSKSRTVRK</sequence>
<feature type="coiled-coil region" evidence="1">
    <location>
        <begin position="217"/>
        <end position="244"/>
    </location>
</feature>
<evidence type="ECO:0000256" key="1">
    <source>
        <dbReference type="SAM" id="Coils"/>
    </source>
</evidence>
<dbReference type="PANTHER" id="PTHR31071">
    <property type="entry name" value="GB|AAF24581.1"/>
    <property type="match status" value="1"/>
</dbReference>
<evidence type="ECO:0000256" key="2">
    <source>
        <dbReference type="SAM" id="MobiDB-lite"/>
    </source>
</evidence>